<evidence type="ECO:0000256" key="13">
    <source>
        <dbReference type="PIRSR" id="PIRSR000350-4"/>
    </source>
</evidence>
<keyword evidence="4 14" id="KW-0285">Flavoprotein</keyword>
<protein>
    <recommendedName>
        <fullName evidence="3 14">Dihydrolipoyl dehydrogenase</fullName>
        <ecNumber evidence="2 14">1.8.1.4</ecNumber>
    </recommendedName>
</protein>
<evidence type="ECO:0000256" key="11">
    <source>
        <dbReference type="PIRSR" id="PIRSR000350-2"/>
    </source>
</evidence>
<dbReference type="SUPFAM" id="SSF55424">
    <property type="entry name" value="FAD/NAD-linked reductases, dimerisation (C-terminal) domain"/>
    <property type="match status" value="1"/>
</dbReference>
<dbReference type="InterPro" id="IPR012999">
    <property type="entry name" value="Pyr_OxRdtase_I_AS"/>
</dbReference>
<dbReference type="InterPro" id="IPR016156">
    <property type="entry name" value="FAD/NAD-linked_Rdtase_dimer_sf"/>
</dbReference>
<dbReference type="EMBL" id="AP023366">
    <property type="protein sequence ID" value="BCJ85471.1"/>
    <property type="molecule type" value="Genomic_DNA"/>
</dbReference>
<name>A0A7I8DC21_9BACL</name>
<comment type="cofactor">
    <cofactor evidence="12 14">
        <name>FAD</name>
        <dbReference type="ChEBI" id="CHEBI:57692"/>
    </cofactor>
    <text evidence="12 14">Binds 1 FAD per subunit.</text>
</comment>
<feature type="domain" description="FAD/NAD(P)-binding" evidence="16">
    <location>
        <begin position="11"/>
        <end position="330"/>
    </location>
</feature>
<dbReference type="GO" id="GO:0004148">
    <property type="term" value="F:dihydrolipoyl dehydrogenase (NADH) activity"/>
    <property type="evidence" value="ECO:0007669"/>
    <property type="project" value="UniProtKB-EC"/>
</dbReference>
<evidence type="ECO:0000256" key="2">
    <source>
        <dbReference type="ARBA" id="ARBA00012608"/>
    </source>
</evidence>
<dbReference type="PROSITE" id="PS00076">
    <property type="entry name" value="PYRIDINE_REDOX_1"/>
    <property type="match status" value="1"/>
</dbReference>
<feature type="domain" description="Pyridine nucleotide-disulphide oxidoreductase dimerisation" evidence="15">
    <location>
        <begin position="349"/>
        <end position="458"/>
    </location>
</feature>
<evidence type="ECO:0000256" key="1">
    <source>
        <dbReference type="ARBA" id="ARBA00007532"/>
    </source>
</evidence>
<dbReference type="InterPro" id="IPR004099">
    <property type="entry name" value="Pyr_nucl-diS_OxRdtase_dimer"/>
</dbReference>
<dbReference type="Pfam" id="PF02852">
    <property type="entry name" value="Pyr_redox_dim"/>
    <property type="match status" value="1"/>
</dbReference>
<comment type="miscellaneous">
    <text evidence="14">The active site is a redox-active disulfide bond.</text>
</comment>
<dbReference type="PANTHER" id="PTHR22912:SF160">
    <property type="entry name" value="DIHYDROLIPOYL DEHYDROGENASE"/>
    <property type="match status" value="1"/>
</dbReference>
<evidence type="ECO:0000313" key="18">
    <source>
        <dbReference type="Proteomes" id="UP000593802"/>
    </source>
</evidence>
<dbReference type="GO" id="GO:0050660">
    <property type="term" value="F:flavin adenine dinucleotide binding"/>
    <property type="evidence" value="ECO:0007669"/>
    <property type="project" value="InterPro"/>
</dbReference>
<keyword evidence="12" id="KW-0547">Nucleotide-binding</keyword>
<evidence type="ECO:0000256" key="5">
    <source>
        <dbReference type="ARBA" id="ARBA00022827"/>
    </source>
</evidence>
<gene>
    <name evidence="17" type="ORF">skT53_04560</name>
</gene>
<dbReference type="AlphaFoldDB" id="A0A7I8DC21"/>
<evidence type="ECO:0000256" key="10">
    <source>
        <dbReference type="ARBA" id="ARBA00049187"/>
    </source>
</evidence>
<feature type="binding site" evidence="12">
    <location>
        <position position="315"/>
    </location>
    <ligand>
        <name>FAD</name>
        <dbReference type="ChEBI" id="CHEBI:57692"/>
    </ligand>
</feature>
<dbReference type="SUPFAM" id="SSF51905">
    <property type="entry name" value="FAD/NAD(P)-binding domain"/>
    <property type="match status" value="1"/>
</dbReference>
<evidence type="ECO:0000256" key="6">
    <source>
        <dbReference type="ARBA" id="ARBA00023002"/>
    </source>
</evidence>
<accession>A0A7I8DC21</accession>
<dbReference type="Pfam" id="PF07992">
    <property type="entry name" value="Pyr_redox_2"/>
    <property type="match status" value="1"/>
</dbReference>
<feature type="binding site" evidence="12">
    <location>
        <begin position="184"/>
        <end position="191"/>
    </location>
    <ligand>
        <name>NAD(+)</name>
        <dbReference type="ChEBI" id="CHEBI:57540"/>
    </ligand>
</feature>
<dbReference type="Proteomes" id="UP000593802">
    <property type="component" value="Chromosome"/>
</dbReference>
<dbReference type="KEGG" id="eff:skT53_04560"/>
<organism evidence="17 18">
    <name type="scientific">Effusibacillus dendaii</name>
    <dbReference type="NCBI Taxonomy" id="2743772"/>
    <lineage>
        <taxon>Bacteria</taxon>
        <taxon>Bacillati</taxon>
        <taxon>Bacillota</taxon>
        <taxon>Bacilli</taxon>
        <taxon>Bacillales</taxon>
        <taxon>Alicyclobacillaceae</taxon>
        <taxon>Effusibacillus</taxon>
    </lineage>
</organism>
<feature type="active site" description="Proton acceptor" evidence="11">
    <location>
        <position position="447"/>
    </location>
</feature>
<dbReference type="GO" id="GO:0006103">
    <property type="term" value="P:2-oxoglutarate metabolic process"/>
    <property type="evidence" value="ECO:0007669"/>
    <property type="project" value="TreeGrafter"/>
</dbReference>
<proteinExistence type="inferred from homology"/>
<keyword evidence="9 14" id="KW-0676">Redox-active center</keyword>
<dbReference type="PRINTS" id="PR00368">
    <property type="entry name" value="FADPNR"/>
</dbReference>
<dbReference type="InterPro" id="IPR036188">
    <property type="entry name" value="FAD/NAD-bd_sf"/>
</dbReference>
<dbReference type="PANTHER" id="PTHR22912">
    <property type="entry name" value="DISULFIDE OXIDOREDUCTASE"/>
    <property type="match status" value="1"/>
</dbReference>
<reference evidence="17 18" key="1">
    <citation type="submission" date="2020-08" db="EMBL/GenBank/DDBJ databases">
        <title>Complete Genome Sequence of Effusibacillus dendaii Strain skT53, Isolated from Farmland soil.</title>
        <authorList>
            <person name="Konishi T."/>
            <person name="Kawasaki H."/>
        </authorList>
    </citation>
    <scope>NUCLEOTIDE SEQUENCE [LARGE SCALE GENOMIC DNA]</scope>
    <source>
        <strain evidence="18">skT53</strain>
    </source>
</reference>
<dbReference type="FunFam" id="3.30.390.30:FF:000001">
    <property type="entry name" value="Dihydrolipoyl dehydrogenase"/>
    <property type="match status" value="1"/>
</dbReference>
<dbReference type="PRINTS" id="PR00411">
    <property type="entry name" value="PNDRDTASEI"/>
</dbReference>
<dbReference type="NCBIfam" id="TIGR01350">
    <property type="entry name" value="lipoamide_DH"/>
    <property type="match status" value="1"/>
</dbReference>
<evidence type="ECO:0000256" key="4">
    <source>
        <dbReference type="ARBA" id="ARBA00022630"/>
    </source>
</evidence>
<sequence>MVVGEFTVGADVLVIGGGPGGYVAAIRAAQLGKSVTLIEKNDLGGVCLNRGCIPSKAIISMADFVHRMKTMETAGIRVNGITVEMERLQQWKQGVVQKLTQGVASLCKGNQITVVQGEASFVSANEVRVVTEHGSERYRFESCIIATGSYPVELSGIPFDGQRVISSTEALSLKKIPQQLLVVGGGYIGLELGTAYRKLGSEVTVLEGTGQILPGTDPGLVRYVTRNLKKLGVEVQTNALATSLQINGEKVDVTVRVKDETKVFSADQVLVTVGRKPYTGGLELADSGIETNEQGFIKVDRQQRTTNPKVFAIGDVTGNPMLAHKASYEGKVAAEVIAGLPSEMDAVVIPSVIFTDPEIASVGWTEEQAKQEGYETLTGRFPFGANGRALSMEGGDGFVQVIAEKQTKRVLGVHIVGPEASNLIAEATLAIEMCATLEDLSLTVHAHPTLPETIMEAAEAAVGHAIHILNK</sequence>
<feature type="binding site" evidence="12">
    <location>
        <begin position="321"/>
        <end position="324"/>
    </location>
    <ligand>
        <name>FAD</name>
        <dbReference type="ChEBI" id="CHEBI:57692"/>
    </ligand>
</feature>
<dbReference type="EC" id="1.8.1.4" evidence="2 14"/>
<keyword evidence="8" id="KW-1015">Disulfide bond</keyword>
<dbReference type="RefSeq" id="WP_200759590.1">
    <property type="nucleotide sequence ID" value="NZ_AP023366.1"/>
</dbReference>
<keyword evidence="7 12" id="KW-0520">NAD</keyword>
<dbReference type="InterPro" id="IPR006258">
    <property type="entry name" value="Lipoamide_DH"/>
</dbReference>
<evidence type="ECO:0000256" key="9">
    <source>
        <dbReference type="ARBA" id="ARBA00023284"/>
    </source>
</evidence>
<feature type="binding site" evidence="12">
    <location>
        <position position="56"/>
    </location>
    <ligand>
        <name>FAD</name>
        <dbReference type="ChEBI" id="CHEBI:57692"/>
    </ligand>
</feature>
<comment type="similarity">
    <text evidence="1 14">Belongs to the class-I pyridine nucleotide-disulfide oxidoreductase family.</text>
</comment>
<feature type="disulfide bond" description="Redox-active" evidence="13">
    <location>
        <begin position="47"/>
        <end position="52"/>
    </location>
</feature>
<evidence type="ECO:0000313" key="17">
    <source>
        <dbReference type="EMBL" id="BCJ85471.1"/>
    </source>
</evidence>
<evidence type="ECO:0000256" key="7">
    <source>
        <dbReference type="ARBA" id="ARBA00023027"/>
    </source>
</evidence>
<evidence type="ECO:0000259" key="15">
    <source>
        <dbReference type="Pfam" id="PF02852"/>
    </source>
</evidence>
<dbReference type="InterPro" id="IPR023753">
    <property type="entry name" value="FAD/NAD-binding_dom"/>
</dbReference>
<evidence type="ECO:0000256" key="12">
    <source>
        <dbReference type="PIRSR" id="PIRSR000350-3"/>
    </source>
</evidence>
<dbReference type="PIRSF" id="PIRSF000350">
    <property type="entry name" value="Mercury_reductase_MerA"/>
    <property type="match status" value="1"/>
</dbReference>
<evidence type="ECO:0000256" key="8">
    <source>
        <dbReference type="ARBA" id="ARBA00023157"/>
    </source>
</evidence>
<dbReference type="Gene3D" id="3.50.50.60">
    <property type="entry name" value="FAD/NAD(P)-binding domain"/>
    <property type="match status" value="2"/>
</dbReference>
<keyword evidence="6 14" id="KW-0560">Oxidoreductase</keyword>
<evidence type="ECO:0000256" key="3">
    <source>
        <dbReference type="ARBA" id="ARBA00016961"/>
    </source>
</evidence>
<dbReference type="InterPro" id="IPR001100">
    <property type="entry name" value="Pyr_nuc-diS_OxRdtase"/>
</dbReference>
<keyword evidence="18" id="KW-1185">Reference proteome</keyword>
<comment type="catalytic activity">
    <reaction evidence="10 14">
        <text>N(6)-[(R)-dihydrolipoyl]-L-lysyl-[protein] + NAD(+) = N(6)-[(R)-lipoyl]-L-lysyl-[protein] + NADH + H(+)</text>
        <dbReference type="Rhea" id="RHEA:15045"/>
        <dbReference type="Rhea" id="RHEA-COMP:10474"/>
        <dbReference type="Rhea" id="RHEA-COMP:10475"/>
        <dbReference type="ChEBI" id="CHEBI:15378"/>
        <dbReference type="ChEBI" id="CHEBI:57540"/>
        <dbReference type="ChEBI" id="CHEBI:57945"/>
        <dbReference type="ChEBI" id="CHEBI:83099"/>
        <dbReference type="ChEBI" id="CHEBI:83100"/>
        <dbReference type="EC" id="1.8.1.4"/>
    </reaction>
</comment>
<evidence type="ECO:0000256" key="14">
    <source>
        <dbReference type="RuleBase" id="RU003692"/>
    </source>
</evidence>
<dbReference type="InterPro" id="IPR050151">
    <property type="entry name" value="Class-I_Pyr_Nuc-Dis_Oxidored"/>
</dbReference>
<feature type="binding site" evidence="12">
    <location>
        <position position="274"/>
    </location>
    <ligand>
        <name>NAD(+)</name>
        <dbReference type="ChEBI" id="CHEBI:57540"/>
    </ligand>
</feature>
<feature type="binding site" evidence="12">
    <location>
        <position position="207"/>
    </location>
    <ligand>
        <name>NAD(+)</name>
        <dbReference type="ChEBI" id="CHEBI:57540"/>
    </ligand>
</feature>
<keyword evidence="5 12" id="KW-0274">FAD</keyword>
<evidence type="ECO:0000259" key="16">
    <source>
        <dbReference type="Pfam" id="PF07992"/>
    </source>
</evidence>
<dbReference type="Gene3D" id="3.30.390.30">
    <property type="match status" value="1"/>
</dbReference>
<feature type="binding site" evidence="12">
    <location>
        <begin position="147"/>
        <end position="149"/>
    </location>
    <ligand>
        <name>FAD</name>
        <dbReference type="ChEBI" id="CHEBI:57692"/>
    </ligand>
</feature>